<dbReference type="EMBL" id="AP023091">
    <property type="protein sequence ID" value="BCE23839.1"/>
    <property type="molecule type" value="Genomic_DNA"/>
</dbReference>
<dbReference type="EMBL" id="AP023098">
    <property type="protein sequence ID" value="BCE82758.1"/>
    <property type="molecule type" value="Genomic_DNA"/>
</dbReference>
<sequence>MSRNAAKPVAARPKLVLHTPPFKDGRPNWVKYWYIVDGARLIPTDKTYSEEKSARRLLAQHVMANAKRPRRGVAAPRVR</sequence>
<gene>
    <name evidence="8" type="ORF">XF10B_64030</name>
    <name evidence="1" type="ORF">XF1B_65200</name>
    <name evidence="2" type="ORF">XF2B_63710</name>
    <name evidence="3" type="ORF">XF3B_64140</name>
    <name evidence="4" type="ORF">XF4B_64470</name>
    <name evidence="5" type="ORF">XF5B_63930</name>
    <name evidence="6" type="ORF">XF6B_63590</name>
    <name evidence="7" type="ORF">XF9B_41790</name>
</gene>
<dbReference type="EMBL" id="AP023092">
    <property type="protein sequence ID" value="BCE32602.1"/>
    <property type="molecule type" value="Genomic_DNA"/>
</dbReference>
<dbReference type="EMBL" id="AP023094">
    <property type="protein sequence ID" value="BCE50098.1"/>
    <property type="molecule type" value="Genomic_DNA"/>
</dbReference>
<dbReference type="EMBL" id="AP023099">
    <property type="protein sequence ID" value="BCE93605.1"/>
    <property type="molecule type" value="Genomic_DNA"/>
</dbReference>
<protein>
    <submittedName>
        <fullName evidence="2">Uncharacterized protein</fullName>
    </submittedName>
</protein>
<organism evidence="2">
    <name type="scientific">Bradyrhizobium diazoefficiens</name>
    <dbReference type="NCBI Taxonomy" id="1355477"/>
    <lineage>
        <taxon>Bacteria</taxon>
        <taxon>Pseudomonadati</taxon>
        <taxon>Pseudomonadota</taxon>
        <taxon>Alphaproteobacteria</taxon>
        <taxon>Hyphomicrobiales</taxon>
        <taxon>Nitrobacteraceae</taxon>
        <taxon>Bradyrhizobium</taxon>
    </lineage>
</organism>
<dbReference type="EMBL" id="AP023093">
    <property type="protein sequence ID" value="BCE41383.1"/>
    <property type="molecule type" value="Genomic_DNA"/>
</dbReference>
<evidence type="ECO:0000313" key="5">
    <source>
        <dbReference type="EMBL" id="BCE58881.1"/>
    </source>
</evidence>
<reference evidence="5" key="6">
    <citation type="submission" date="2020-05" db="EMBL/GenBank/DDBJ databases">
        <title>Complete genome sequence of Bradyrhizobium diazoefficiens XF5 isolated from soybean nodule.</title>
        <authorList>
            <person name="Noda R."/>
            <person name="Kakizaki K."/>
            <person name="Minamisawa K."/>
        </authorList>
    </citation>
    <scope>NUCLEOTIDE SEQUENCE</scope>
    <source>
        <strain evidence="5">XF5</strain>
    </source>
</reference>
<evidence type="ECO:0000313" key="1">
    <source>
        <dbReference type="EMBL" id="BCE23839.1"/>
    </source>
</evidence>
<accession>A0A809XX43</accession>
<reference evidence="7" key="8">
    <citation type="submission" date="2020-05" db="EMBL/GenBank/DDBJ databases">
        <title>Complete genome sequence of Bradyrhizobium diazoefficiens XF9 isolated from soybean nodule.</title>
        <authorList>
            <person name="Noda R."/>
            <person name="Kakizaki K."/>
            <person name="Minamisawa K."/>
        </authorList>
    </citation>
    <scope>NUCLEOTIDE SEQUENCE</scope>
    <source>
        <strain evidence="7">XF9</strain>
    </source>
</reference>
<proteinExistence type="predicted"/>
<evidence type="ECO:0000313" key="3">
    <source>
        <dbReference type="EMBL" id="BCE41383.1"/>
    </source>
</evidence>
<reference evidence="6" key="7">
    <citation type="submission" date="2020-05" db="EMBL/GenBank/DDBJ databases">
        <title>Complete genome sequence of Bradyrhizobium diazoefficiens XF6 isolated from soybean nodule.</title>
        <authorList>
            <person name="Noda R."/>
            <person name="Kakizaki K."/>
            <person name="Minamisawa K."/>
        </authorList>
    </citation>
    <scope>NUCLEOTIDE SEQUENCE</scope>
    <source>
        <strain evidence="6">XF6</strain>
    </source>
</reference>
<evidence type="ECO:0000313" key="7">
    <source>
        <dbReference type="EMBL" id="BCE82758.1"/>
    </source>
</evidence>
<dbReference type="EMBL" id="AP023095">
    <property type="protein sequence ID" value="BCE58881.1"/>
    <property type="molecule type" value="Genomic_DNA"/>
</dbReference>
<name>A0A809XX43_9BRAD</name>
<reference evidence="8" key="2">
    <citation type="submission" date="2020-05" db="EMBL/GenBank/DDBJ databases">
        <title>Complete genome sequence of Bradyrhizobium diazoefficiens XF10 isolated from soybean nodule.</title>
        <authorList>
            <person name="Noda R."/>
            <person name="Kakizaki K."/>
            <person name="Minamisawa K."/>
        </authorList>
    </citation>
    <scope>NUCLEOTIDE SEQUENCE</scope>
    <source>
        <strain evidence="8">XF10</strain>
    </source>
</reference>
<reference evidence="4" key="5">
    <citation type="submission" date="2020-05" db="EMBL/GenBank/DDBJ databases">
        <title>Complete genome sequence of Bradyrhizobium diazoefficiens XF4 isolated from soybean nodule.</title>
        <authorList>
            <person name="Noda R."/>
            <person name="Kakizaki K."/>
            <person name="Minamisawa K."/>
        </authorList>
    </citation>
    <scope>NUCLEOTIDE SEQUENCE</scope>
    <source>
        <strain evidence="4">XF4</strain>
    </source>
</reference>
<dbReference type="AlphaFoldDB" id="A0A809XX43"/>
<evidence type="ECO:0000313" key="8">
    <source>
        <dbReference type="EMBL" id="BCE93605.1"/>
    </source>
</evidence>
<reference evidence="2" key="3">
    <citation type="submission" date="2020-05" db="EMBL/GenBank/DDBJ databases">
        <title>Complete genome sequence of Bradyrhizobium diazoefficiens XF2 isolated from soybean nodule.</title>
        <authorList>
            <person name="Noda R."/>
            <person name="Kakizaki K."/>
            <person name="Minamisawa K."/>
        </authorList>
    </citation>
    <scope>NUCLEOTIDE SEQUENCE</scope>
    <source>
        <strain evidence="2">XF2</strain>
    </source>
</reference>
<evidence type="ECO:0000313" key="6">
    <source>
        <dbReference type="EMBL" id="BCE67560.1"/>
    </source>
</evidence>
<evidence type="ECO:0000313" key="4">
    <source>
        <dbReference type="EMBL" id="BCE50098.1"/>
    </source>
</evidence>
<reference evidence="3" key="4">
    <citation type="submission" date="2020-05" db="EMBL/GenBank/DDBJ databases">
        <title>Complete genome sequence of Bradyrhizobium diazoefficiens XF3 isolated from soybean nodule.</title>
        <authorList>
            <person name="Noda R."/>
            <person name="Kakizaki K."/>
            <person name="Minamisawa K."/>
        </authorList>
    </citation>
    <scope>NUCLEOTIDE SEQUENCE</scope>
    <source>
        <strain evidence="3">XF3</strain>
    </source>
</reference>
<evidence type="ECO:0000313" key="2">
    <source>
        <dbReference type="EMBL" id="BCE32602.1"/>
    </source>
</evidence>
<reference evidence="1" key="1">
    <citation type="submission" date="2020-05" db="EMBL/GenBank/DDBJ databases">
        <title>Complete genome sequence of Bradyrhizobium diazoefficiens XF1 isolated from soybean nodule.</title>
        <authorList>
            <person name="Noda R."/>
            <person name="Kakizaki K."/>
            <person name="Minamisawa K."/>
        </authorList>
    </citation>
    <scope>NUCLEOTIDE SEQUENCE</scope>
    <source>
        <strain evidence="1">XF1</strain>
    </source>
</reference>
<dbReference type="EMBL" id="AP023096">
    <property type="protein sequence ID" value="BCE67560.1"/>
    <property type="molecule type" value="Genomic_DNA"/>
</dbReference>